<sequence>MAQPEEQDEPYYVMYDADFGLSGLAGRAGGELLPLPEGEVEGDEQLGEDARSLLESDLTDEVIRTLWLAADRGRFDPTARGTTIRSWLRAWSEAYPPPAPKRPRAATKYVSVIKPPNGPRAPAKGAMRDAVLAEIGAVEADLVRAVPVPGTVAALRSAVVEADEELGFRLLLRILKAHSVTVAKGRYDRFVELSDPFGYPFAVIRDDLRVDWPPIDITRRDSSWNFGFSELVSRFSGEWFEYTAREVVRDTARYDDVLQPPGTAAAVLLADVTRLHASELSDDALTALWLAGSDGGFRIDRYSIDVRRWLEQIADVCRERLRDVAPDHHPAPAPVRADLADEVLRELREIAPELVTREVQPHWHPIPGAVVARALEQVVTQVDPDLGFRMFLRALVALGMFLTRARLARYKALGERFGYGEFHVTEVDHRVQSDE</sequence>
<accession>A0ABV1Y209</accession>
<reference evidence="1 2" key="1">
    <citation type="submission" date="2024-06" db="EMBL/GenBank/DDBJ databases">
        <title>The Natural Products Discovery Center: Release of the First 8490 Sequenced Strains for Exploring Actinobacteria Biosynthetic Diversity.</title>
        <authorList>
            <person name="Kalkreuter E."/>
            <person name="Kautsar S.A."/>
            <person name="Yang D."/>
            <person name="Bader C.D."/>
            <person name="Teijaro C.N."/>
            <person name="Fluegel L."/>
            <person name="Davis C.M."/>
            <person name="Simpson J.R."/>
            <person name="Lauterbach L."/>
            <person name="Steele A.D."/>
            <person name="Gui C."/>
            <person name="Meng S."/>
            <person name="Li G."/>
            <person name="Viehrig K."/>
            <person name="Ye F."/>
            <person name="Su P."/>
            <person name="Kiefer A.F."/>
            <person name="Nichols A."/>
            <person name="Cepeda A.J."/>
            <person name="Yan W."/>
            <person name="Fan B."/>
            <person name="Jiang Y."/>
            <person name="Adhikari A."/>
            <person name="Zheng C.-J."/>
            <person name="Schuster L."/>
            <person name="Cowan T.M."/>
            <person name="Smanski M.J."/>
            <person name="Chevrette M.G."/>
            <person name="De Carvalho L.P.S."/>
            <person name="Shen B."/>
        </authorList>
    </citation>
    <scope>NUCLEOTIDE SEQUENCE [LARGE SCALE GENOMIC DNA]</scope>
    <source>
        <strain evidence="1 2">NPDC000155</strain>
    </source>
</reference>
<gene>
    <name evidence="1" type="ORF">ABT384_34100</name>
</gene>
<comment type="caution">
    <text evidence="1">The sequence shown here is derived from an EMBL/GenBank/DDBJ whole genome shotgun (WGS) entry which is preliminary data.</text>
</comment>
<proteinExistence type="predicted"/>
<evidence type="ECO:0000313" key="1">
    <source>
        <dbReference type="EMBL" id="MER7377665.1"/>
    </source>
</evidence>
<dbReference type="EMBL" id="JBEPFB010000019">
    <property type="protein sequence ID" value="MER7377665.1"/>
    <property type="molecule type" value="Genomic_DNA"/>
</dbReference>
<organism evidence="1 2">
    <name type="scientific">Streptomyces lanatus</name>
    <dbReference type="NCBI Taxonomy" id="66900"/>
    <lineage>
        <taxon>Bacteria</taxon>
        <taxon>Bacillati</taxon>
        <taxon>Actinomycetota</taxon>
        <taxon>Actinomycetes</taxon>
        <taxon>Kitasatosporales</taxon>
        <taxon>Streptomycetaceae</taxon>
        <taxon>Streptomyces</taxon>
    </lineage>
</organism>
<evidence type="ECO:0000313" key="2">
    <source>
        <dbReference type="Proteomes" id="UP001486207"/>
    </source>
</evidence>
<protein>
    <submittedName>
        <fullName evidence="1">Uncharacterized protein</fullName>
    </submittedName>
</protein>
<name>A0ABV1Y209_9ACTN</name>
<dbReference type="RefSeq" id="WP_190074615.1">
    <property type="nucleotide sequence ID" value="NZ_BNBM01000019.1"/>
</dbReference>
<keyword evidence="2" id="KW-1185">Reference proteome</keyword>
<dbReference type="Proteomes" id="UP001486207">
    <property type="component" value="Unassembled WGS sequence"/>
</dbReference>